<keyword evidence="3" id="KW-0949">S-adenosyl-L-methionine</keyword>
<protein>
    <submittedName>
        <fullName evidence="4">SAM-dependent methyltransferase</fullName>
    </submittedName>
</protein>
<dbReference type="PANTHER" id="PTHR33841">
    <property type="entry name" value="DNA METHYLTRANSFERASE YEEA-RELATED"/>
    <property type="match status" value="1"/>
</dbReference>
<gene>
    <name evidence="4" type="ORF">FEV09_12505</name>
</gene>
<dbReference type="GO" id="GO:0008168">
    <property type="term" value="F:methyltransferase activity"/>
    <property type="evidence" value="ECO:0007669"/>
    <property type="project" value="UniProtKB-KW"/>
</dbReference>
<dbReference type="InterPro" id="IPR029063">
    <property type="entry name" value="SAM-dependent_MTases_sf"/>
</dbReference>
<dbReference type="Proteomes" id="UP001152872">
    <property type="component" value="Unassembled WGS sequence"/>
</dbReference>
<organism evidence="4 5">
    <name type="scientific">Pseudanabaena catenata USMAC16</name>
    <dbReference type="NCBI Taxonomy" id="1855837"/>
    <lineage>
        <taxon>Bacteria</taxon>
        <taxon>Bacillati</taxon>
        <taxon>Cyanobacteriota</taxon>
        <taxon>Cyanophyceae</taxon>
        <taxon>Pseudanabaenales</taxon>
        <taxon>Pseudanabaenaceae</taxon>
        <taxon>Pseudanabaena</taxon>
    </lineage>
</organism>
<dbReference type="Gene3D" id="3.40.50.150">
    <property type="entry name" value="Vaccinia Virus protein VP39"/>
    <property type="match status" value="1"/>
</dbReference>
<keyword evidence="2" id="KW-0808">Transferase</keyword>
<proteinExistence type="predicted"/>
<dbReference type="GO" id="GO:0032259">
    <property type="term" value="P:methylation"/>
    <property type="evidence" value="ECO:0007669"/>
    <property type="project" value="UniProtKB-KW"/>
</dbReference>
<keyword evidence="1 4" id="KW-0489">Methyltransferase</keyword>
<sequence>MIQLHKVIGQQKKVEYGDFQTPLDLAKKICQKLIALGINPDIVVEPTCGIGNFIEASAHLFPSVKQIIGVEVNQHYIGEMITKNQFIQDKRIELQQADFFRFDWLSCIDRLDGHILVLGNLPWVTNSQQGNIGGVNLPKKNNFQNYYGLDAITGKSNFDISEWMLIQIVQWLQGRNASLAILCKVSVARKLLNYLRSKNLNLNYCATYRIDTKKYFDANVEACLLFCKFDTTSKNYYCDVFNSLESLEYQQIGYRNNLLIRDVNSFDKLSDFYTVKSGVKWRSGIKHDCSSVMELRKIDDLFVNGIGETIELEDRYLFPLLKGSDIAQSRINNTDRYVIVPQRFIGESTDSIRKFAPKTWQYLESHSQYLENRKSKIYQKNPRFSIFGVGEYTFSPWKIAICGLYKKLEFQLIGQISGRNVVFDDTVYFISFDNEQLAQKAFQILLSPSIVNFYSSLIFWDEKRPIKSSILNSLDINALLQLGNLLVDDVNLTN</sequence>
<reference evidence="4" key="1">
    <citation type="submission" date="2019-05" db="EMBL/GenBank/DDBJ databases">
        <title>Whole genome sequencing of Pseudanabaena catenata USMAC16.</title>
        <authorList>
            <person name="Khan Z."/>
            <person name="Omar W.M."/>
            <person name="Convey P."/>
            <person name="Merican F."/>
            <person name="Najimudin N."/>
        </authorList>
    </citation>
    <scope>NUCLEOTIDE SEQUENCE</scope>
    <source>
        <strain evidence="4">USMAC16</strain>
    </source>
</reference>
<accession>A0A9X4MAB2</accession>
<dbReference type="PANTHER" id="PTHR33841:SF5">
    <property type="entry name" value="DNA METHYLASE (MODIFICATION METHYLASE) (METHYLTRANSFERASE)-RELATED"/>
    <property type="match status" value="1"/>
</dbReference>
<evidence type="ECO:0000313" key="5">
    <source>
        <dbReference type="Proteomes" id="UP001152872"/>
    </source>
</evidence>
<dbReference type="SUPFAM" id="SSF53335">
    <property type="entry name" value="S-adenosyl-L-methionine-dependent methyltransferases"/>
    <property type="match status" value="1"/>
</dbReference>
<evidence type="ECO:0000256" key="2">
    <source>
        <dbReference type="ARBA" id="ARBA00022679"/>
    </source>
</evidence>
<dbReference type="RefSeq" id="WP_009627505.1">
    <property type="nucleotide sequence ID" value="NZ_VBTY01000097.1"/>
</dbReference>
<dbReference type="AlphaFoldDB" id="A0A9X4MAB2"/>
<keyword evidence="5" id="KW-1185">Reference proteome</keyword>
<comment type="caution">
    <text evidence="4">The sequence shown here is derived from an EMBL/GenBank/DDBJ whole genome shotgun (WGS) entry which is preliminary data.</text>
</comment>
<dbReference type="EMBL" id="VBTY01000097">
    <property type="protein sequence ID" value="MDG3495382.1"/>
    <property type="molecule type" value="Genomic_DNA"/>
</dbReference>
<evidence type="ECO:0000256" key="1">
    <source>
        <dbReference type="ARBA" id="ARBA00022603"/>
    </source>
</evidence>
<dbReference type="InterPro" id="IPR050953">
    <property type="entry name" value="N4_N6_ade-DNA_methylase"/>
</dbReference>
<evidence type="ECO:0000313" key="4">
    <source>
        <dbReference type="EMBL" id="MDG3495382.1"/>
    </source>
</evidence>
<name>A0A9X4MAB2_9CYAN</name>
<evidence type="ECO:0000256" key="3">
    <source>
        <dbReference type="ARBA" id="ARBA00022691"/>
    </source>
</evidence>